<evidence type="ECO:0000313" key="2">
    <source>
        <dbReference type="Proteomes" id="UP001341840"/>
    </source>
</evidence>
<proteinExistence type="predicted"/>
<dbReference type="EMBL" id="JASCZI010091093">
    <property type="protein sequence ID" value="MED6148922.1"/>
    <property type="molecule type" value="Genomic_DNA"/>
</dbReference>
<keyword evidence="2" id="KW-1185">Reference proteome</keyword>
<sequence length="326" mass="36302">MKAPSSILKNLSFRRIQPKAPAAVAPSPVPTQFDRALATELDTLELSLANSTSGETGLVHFLDAAIITQKIALDSLLKSTSNFEDGEDRVAAEDYLDSNTEILDSCNHHAEKLGLMKNYVDSLKIVAHLIEVGSGRPNCAATAQALEHLDSCHGLEKRLKAMEKHGSSLRRVLKKRLIICNHEKMLNEVLCGSEVMALMGCKFLELGLSFDSPKLRSMPLNLMKKKKSHPTTSSFSWLRFLQECDKMGKYAYGCLMMNELVNASKELKELMKGKKGNEVLVESCVERIKRRCNELEDLIEVIEGRVNVLYKSLIDVRMALMGILSH</sequence>
<dbReference type="Proteomes" id="UP001341840">
    <property type="component" value="Unassembled WGS sequence"/>
</dbReference>
<organism evidence="1 2">
    <name type="scientific">Stylosanthes scabra</name>
    <dbReference type="NCBI Taxonomy" id="79078"/>
    <lineage>
        <taxon>Eukaryota</taxon>
        <taxon>Viridiplantae</taxon>
        <taxon>Streptophyta</taxon>
        <taxon>Embryophyta</taxon>
        <taxon>Tracheophyta</taxon>
        <taxon>Spermatophyta</taxon>
        <taxon>Magnoliopsida</taxon>
        <taxon>eudicotyledons</taxon>
        <taxon>Gunneridae</taxon>
        <taxon>Pentapetalae</taxon>
        <taxon>rosids</taxon>
        <taxon>fabids</taxon>
        <taxon>Fabales</taxon>
        <taxon>Fabaceae</taxon>
        <taxon>Papilionoideae</taxon>
        <taxon>50 kb inversion clade</taxon>
        <taxon>dalbergioids sensu lato</taxon>
        <taxon>Dalbergieae</taxon>
        <taxon>Pterocarpus clade</taxon>
        <taxon>Stylosanthes</taxon>
    </lineage>
</organism>
<comment type="caution">
    <text evidence="1">The sequence shown here is derived from an EMBL/GenBank/DDBJ whole genome shotgun (WGS) entry which is preliminary data.</text>
</comment>
<reference evidence="1 2" key="1">
    <citation type="journal article" date="2023" name="Plants (Basel)">
        <title>Bridging the Gap: Combining Genomics and Transcriptomics Approaches to Understand Stylosanthes scabra, an Orphan Legume from the Brazilian Caatinga.</title>
        <authorList>
            <person name="Ferreira-Neto J.R.C."/>
            <person name="da Silva M.D."/>
            <person name="Binneck E."/>
            <person name="de Melo N.F."/>
            <person name="da Silva R.H."/>
            <person name="de Melo A.L.T.M."/>
            <person name="Pandolfi V."/>
            <person name="Bustamante F.O."/>
            <person name="Brasileiro-Vidal A.C."/>
            <person name="Benko-Iseppon A.M."/>
        </authorList>
    </citation>
    <scope>NUCLEOTIDE SEQUENCE [LARGE SCALE GENOMIC DNA]</scope>
    <source>
        <tissue evidence="1">Leaves</tissue>
    </source>
</reference>
<dbReference type="PANTHER" id="PTHR31509">
    <property type="entry name" value="BPS1-LIKE PROTEIN"/>
    <property type="match status" value="1"/>
</dbReference>
<protein>
    <submittedName>
        <fullName evidence="1">Uncharacterized protein</fullName>
    </submittedName>
</protein>
<accession>A0ABU6TJI8</accession>
<gene>
    <name evidence="1" type="ORF">PIB30_057536</name>
</gene>
<evidence type="ECO:0000313" key="1">
    <source>
        <dbReference type="EMBL" id="MED6148922.1"/>
    </source>
</evidence>
<name>A0ABU6TJI8_9FABA</name>